<accession>A0A084SYS6</accession>
<evidence type="ECO:0000259" key="1">
    <source>
        <dbReference type="Pfam" id="PF13304"/>
    </source>
</evidence>
<organism evidence="2 3">
    <name type="scientific">Archangium violaceum Cb vi76</name>
    <dbReference type="NCBI Taxonomy" id="1406225"/>
    <lineage>
        <taxon>Bacteria</taxon>
        <taxon>Pseudomonadati</taxon>
        <taxon>Myxococcota</taxon>
        <taxon>Myxococcia</taxon>
        <taxon>Myxococcales</taxon>
        <taxon>Cystobacterineae</taxon>
        <taxon>Archangiaceae</taxon>
        <taxon>Archangium</taxon>
    </lineage>
</organism>
<dbReference type="InterPro" id="IPR027417">
    <property type="entry name" value="P-loop_NTPase"/>
</dbReference>
<dbReference type="InterPro" id="IPR051396">
    <property type="entry name" value="Bact_Antivir_Def_Nuclease"/>
</dbReference>
<dbReference type="PANTHER" id="PTHR43581:SF4">
    <property type="entry name" value="ATP_GTP PHOSPHATASE"/>
    <property type="match status" value="1"/>
</dbReference>
<dbReference type="SUPFAM" id="SSF52540">
    <property type="entry name" value="P-loop containing nucleoside triphosphate hydrolases"/>
    <property type="match status" value="1"/>
</dbReference>
<protein>
    <recommendedName>
        <fullName evidence="1">ATPase AAA-type core domain-containing protein</fullName>
    </recommendedName>
</protein>
<dbReference type="GO" id="GO:0005524">
    <property type="term" value="F:ATP binding"/>
    <property type="evidence" value="ECO:0007669"/>
    <property type="project" value="InterPro"/>
</dbReference>
<feature type="domain" description="ATPase AAA-type core" evidence="1">
    <location>
        <begin position="8"/>
        <end position="81"/>
    </location>
</feature>
<dbReference type="InterPro" id="IPR003959">
    <property type="entry name" value="ATPase_AAA_core"/>
</dbReference>
<evidence type="ECO:0000313" key="2">
    <source>
        <dbReference type="EMBL" id="KFA93611.1"/>
    </source>
</evidence>
<comment type="caution">
    <text evidence="2">The sequence shown here is derived from an EMBL/GenBank/DDBJ whole genome shotgun (WGS) entry which is preliminary data.</text>
</comment>
<evidence type="ECO:0000313" key="3">
    <source>
        <dbReference type="Proteomes" id="UP000028547"/>
    </source>
</evidence>
<proteinExistence type="predicted"/>
<dbReference type="Gene3D" id="3.40.50.300">
    <property type="entry name" value="P-loop containing nucleotide triphosphate hydrolases"/>
    <property type="match status" value="1"/>
</dbReference>
<reference evidence="2 3" key="1">
    <citation type="submission" date="2014-07" db="EMBL/GenBank/DDBJ databases">
        <title>Draft Genome Sequence of Gephyronic Acid Producer, Cystobacter violaceus Strain Cb vi76.</title>
        <authorList>
            <person name="Stevens D.C."/>
            <person name="Young J."/>
            <person name="Carmichael R."/>
            <person name="Tan J."/>
            <person name="Taylor R.E."/>
        </authorList>
    </citation>
    <scope>NUCLEOTIDE SEQUENCE [LARGE SCALE GENOMIC DNA]</scope>
    <source>
        <strain evidence="2 3">Cb vi76</strain>
    </source>
</reference>
<dbReference type="EMBL" id="JPMI01000045">
    <property type="protein sequence ID" value="KFA93611.1"/>
    <property type="molecule type" value="Genomic_DNA"/>
</dbReference>
<dbReference type="GO" id="GO:0016887">
    <property type="term" value="F:ATP hydrolysis activity"/>
    <property type="evidence" value="ECO:0007669"/>
    <property type="project" value="InterPro"/>
</dbReference>
<name>A0A084SYS6_9BACT</name>
<dbReference type="Proteomes" id="UP000028547">
    <property type="component" value="Unassembled WGS sequence"/>
</dbReference>
<dbReference type="AlphaFoldDB" id="A0A084SYS6"/>
<dbReference type="PANTHER" id="PTHR43581">
    <property type="entry name" value="ATP/GTP PHOSPHATASE"/>
    <property type="match status" value="1"/>
</dbReference>
<dbReference type="Pfam" id="PF13304">
    <property type="entry name" value="AAA_21"/>
    <property type="match status" value="1"/>
</dbReference>
<gene>
    <name evidence="2" type="ORF">Q664_07530</name>
</gene>
<sequence length="134" mass="15010">MVQLLWVDDKGNSFDASELSDGTLGFLATLCALFQPGNALVAIDEPEAHLHPDALMRLVGAARSLSERQPILLTTQSDTLIGLLDDTPESVVVAQREDDEARLVRPGPEELREWLKTFSLRDMRRELEEWRPVS</sequence>